<protein>
    <submittedName>
        <fullName evidence="1">Pol polyprotein</fullName>
    </submittedName>
</protein>
<proteinExistence type="predicted"/>
<dbReference type="Proteomes" id="UP000735302">
    <property type="component" value="Unassembled WGS sequence"/>
</dbReference>
<sequence>MTRFRIRQPSVVYCGHVIRADGLQADPDKIKAVQEMPSPNNKEALRRFLGFVTYLEKFIPNLSQQHEPLRQLLKAENQFQWQNQHEKPFKLLKKLCTEAPNFLMLTNQLKPLRCQLYQTCSMPNSKRQPGCILFKSTY</sequence>
<comment type="caution">
    <text evidence="1">The sequence shown here is derived from an EMBL/GenBank/DDBJ whole genome shotgun (WGS) entry which is preliminary data.</text>
</comment>
<gene>
    <name evidence="1" type="ORF">PoB_005917900</name>
</gene>
<keyword evidence="2" id="KW-1185">Reference proteome</keyword>
<dbReference type="Gene3D" id="3.30.70.270">
    <property type="match status" value="1"/>
</dbReference>
<dbReference type="PANTHER" id="PTHR37984:SF5">
    <property type="entry name" value="PROTEIN NYNRIN-LIKE"/>
    <property type="match status" value="1"/>
</dbReference>
<dbReference type="PANTHER" id="PTHR37984">
    <property type="entry name" value="PROTEIN CBG26694"/>
    <property type="match status" value="1"/>
</dbReference>
<organism evidence="1 2">
    <name type="scientific">Plakobranchus ocellatus</name>
    <dbReference type="NCBI Taxonomy" id="259542"/>
    <lineage>
        <taxon>Eukaryota</taxon>
        <taxon>Metazoa</taxon>
        <taxon>Spiralia</taxon>
        <taxon>Lophotrochozoa</taxon>
        <taxon>Mollusca</taxon>
        <taxon>Gastropoda</taxon>
        <taxon>Heterobranchia</taxon>
        <taxon>Euthyneura</taxon>
        <taxon>Panpulmonata</taxon>
        <taxon>Sacoglossa</taxon>
        <taxon>Placobranchoidea</taxon>
        <taxon>Plakobranchidae</taxon>
        <taxon>Plakobranchus</taxon>
    </lineage>
</organism>
<dbReference type="EMBL" id="BLXT01006665">
    <property type="protein sequence ID" value="GFO32674.1"/>
    <property type="molecule type" value="Genomic_DNA"/>
</dbReference>
<reference evidence="1 2" key="1">
    <citation type="journal article" date="2021" name="Elife">
        <title>Chloroplast acquisition without the gene transfer in kleptoplastic sea slugs, Plakobranchus ocellatus.</title>
        <authorList>
            <person name="Maeda T."/>
            <person name="Takahashi S."/>
            <person name="Yoshida T."/>
            <person name="Shimamura S."/>
            <person name="Takaki Y."/>
            <person name="Nagai Y."/>
            <person name="Toyoda A."/>
            <person name="Suzuki Y."/>
            <person name="Arimoto A."/>
            <person name="Ishii H."/>
            <person name="Satoh N."/>
            <person name="Nishiyama T."/>
            <person name="Hasebe M."/>
            <person name="Maruyama T."/>
            <person name="Minagawa J."/>
            <person name="Obokata J."/>
            <person name="Shigenobu S."/>
        </authorList>
    </citation>
    <scope>NUCLEOTIDE SEQUENCE [LARGE SCALE GENOMIC DNA]</scope>
</reference>
<dbReference type="FunFam" id="3.30.70.270:FF:000023">
    <property type="entry name" value="Pol"/>
    <property type="match status" value="1"/>
</dbReference>
<evidence type="ECO:0000313" key="1">
    <source>
        <dbReference type="EMBL" id="GFO32674.1"/>
    </source>
</evidence>
<dbReference type="AlphaFoldDB" id="A0AAV4CIQ8"/>
<dbReference type="InterPro" id="IPR043502">
    <property type="entry name" value="DNA/RNA_pol_sf"/>
</dbReference>
<evidence type="ECO:0000313" key="2">
    <source>
        <dbReference type="Proteomes" id="UP000735302"/>
    </source>
</evidence>
<dbReference type="InterPro" id="IPR050951">
    <property type="entry name" value="Retrovirus_Pol_polyprotein"/>
</dbReference>
<dbReference type="SUPFAM" id="SSF56672">
    <property type="entry name" value="DNA/RNA polymerases"/>
    <property type="match status" value="1"/>
</dbReference>
<name>A0AAV4CIQ8_9GAST</name>
<dbReference type="InterPro" id="IPR043128">
    <property type="entry name" value="Rev_trsase/Diguanyl_cyclase"/>
</dbReference>
<accession>A0AAV4CIQ8</accession>